<keyword evidence="3" id="KW-1185">Reference proteome</keyword>
<accession>A0A6A5SCU6</accession>
<protein>
    <submittedName>
        <fullName evidence="2">CoA-transferase family III</fullName>
    </submittedName>
</protein>
<gene>
    <name evidence="2" type="ORF">EJ02DRAFT_458755</name>
</gene>
<dbReference type="InterPro" id="IPR003673">
    <property type="entry name" value="CoA-Trfase_fam_III"/>
</dbReference>
<organism evidence="2 3">
    <name type="scientific">Clathrospora elynae</name>
    <dbReference type="NCBI Taxonomy" id="706981"/>
    <lineage>
        <taxon>Eukaryota</taxon>
        <taxon>Fungi</taxon>
        <taxon>Dikarya</taxon>
        <taxon>Ascomycota</taxon>
        <taxon>Pezizomycotina</taxon>
        <taxon>Dothideomycetes</taxon>
        <taxon>Pleosporomycetidae</taxon>
        <taxon>Pleosporales</taxon>
        <taxon>Diademaceae</taxon>
        <taxon>Clathrospora</taxon>
    </lineage>
</organism>
<name>A0A6A5SCU6_9PLEO</name>
<dbReference type="GO" id="GO:0016740">
    <property type="term" value="F:transferase activity"/>
    <property type="evidence" value="ECO:0007669"/>
    <property type="project" value="UniProtKB-KW"/>
</dbReference>
<dbReference type="OrthoDB" id="5863171at2759"/>
<proteinExistence type="inferred from homology"/>
<keyword evidence="2" id="KW-0808">Transferase</keyword>
<dbReference type="Pfam" id="PF02515">
    <property type="entry name" value="CoA_transf_3"/>
    <property type="match status" value="1"/>
</dbReference>
<evidence type="ECO:0000256" key="1">
    <source>
        <dbReference type="ARBA" id="ARBA00008383"/>
    </source>
</evidence>
<dbReference type="EMBL" id="ML976140">
    <property type="protein sequence ID" value="KAF1937414.1"/>
    <property type="molecule type" value="Genomic_DNA"/>
</dbReference>
<sequence>MDRSEFTAFDSVAYIWTTLGLPEETLNSLDLPIDAQCYPSSFKVDVLAQSTIATSALTAALFWSLRHGSPIPKVTVSAQHACAEFKSERLYVLNGKPAPASWGTIGGLHKTADGFVRMHDSFPDHRENALKILGLKLEASREDVAEAMVKWKAVDLETKAFQGGAVISALRSFEEWDALPQAKAIAEFPILITEIVKSKLYIPPVPKTSKDDKCLRDIRVVEMSRVIAAPVAGRTLAAHGADVIWITSPSLPDLPDLDIDLSRGKRTVQLDIKNIRDKAKLLNLLSTADVFIQSYRPGSLAAQGLSAEELIKANPKLIVASLNAYGPDGPWSQNRGFDSLVQTCSGINVADAERYGGDDLVRVLPCQAFDHSAGYLLATGIAAALYKRATEGGSYEVKVSLAGVMRYLRSLGRYEGRSGFDRKDFKKSEDVEQYLEVRETSFGKLRALRHAAEIEGLSVGWEIMPKPLGTDEAAWLQV</sequence>
<dbReference type="Gene3D" id="3.40.50.10540">
    <property type="entry name" value="Crotonobetainyl-coa:carnitine coa-transferase, domain 1"/>
    <property type="match status" value="1"/>
</dbReference>
<dbReference type="InterPro" id="IPR050509">
    <property type="entry name" value="CoA-transferase_III"/>
</dbReference>
<reference evidence="2" key="1">
    <citation type="journal article" date="2020" name="Stud. Mycol.">
        <title>101 Dothideomycetes genomes: a test case for predicting lifestyles and emergence of pathogens.</title>
        <authorList>
            <person name="Haridas S."/>
            <person name="Albert R."/>
            <person name="Binder M."/>
            <person name="Bloem J."/>
            <person name="Labutti K."/>
            <person name="Salamov A."/>
            <person name="Andreopoulos B."/>
            <person name="Baker S."/>
            <person name="Barry K."/>
            <person name="Bills G."/>
            <person name="Bluhm B."/>
            <person name="Cannon C."/>
            <person name="Castanera R."/>
            <person name="Culley D."/>
            <person name="Daum C."/>
            <person name="Ezra D."/>
            <person name="Gonzalez J."/>
            <person name="Henrissat B."/>
            <person name="Kuo A."/>
            <person name="Liang C."/>
            <person name="Lipzen A."/>
            <person name="Lutzoni F."/>
            <person name="Magnuson J."/>
            <person name="Mondo S."/>
            <person name="Nolan M."/>
            <person name="Ohm R."/>
            <person name="Pangilinan J."/>
            <person name="Park H.-J."/>
            <person name="Ramirez L."/>
            <person name="Alfaro M."/>
            <person name="Sun H."/>
            <person name="Tritt A."/>
            <person name="Yoshinaga Y."/>
            <person name="Zwiers L.-H."/>
            <person name="Turgeon B."/>
            <person name="Goodwin S."/>
            <person name="Spatafora J."/>
            <person name="Crous P."/>
            <person name="Grigoriev I."/>
        </authorList>
    </citation>
    <scope>NUCLEOTIDE SEQUENCE</scope>
    <source>
        <strain evidence="2">CBS 161.51</strain>
    </source>
</reference>
<dbReference type="Proteomes" id="UP000800038">
    <property type="component" value="Unassembled WGS sequence"/>
</dbReference>
<dbReference type="InterPro" id="IPR023606">
    <property type="entry name" value="CoA-Trfase_III_dom_1_sf"/>
</dbReference>
<comment type="similarity">
    <text evidence="1">Belongs to the CoA-transferase III family.</text>
</comment>
<dbReference type="PANTHER" id="PTHR48228:SF4">
    <property type="entry name" value="BLR3030 PROTEIN"/>
    <property type="match status" value="1"/>
</dbReference>
<dbReference type="SUPFAM" id="SSF89796">
    <property type="entry name" value="CoA-transferase family III (CaiB/BaiF)"/>
    <property type="match status" value="2"/>
</dbReference>
<evidence type="ECO:0000313" key="2">
    <source>
        <dbReference type="EMBL" id="KAF1937414.1"/>
    </source>
</evidence>
<evidence type="ECO:0000313" key="3">
    <source>
        <dbReference type="Proteomes" id="UP000800038"/>
    </source>
</evidence>
<dbReference type="PANTHER" id="PTHR48228">
    <property type="entry name" value="SUCCINYL-COA--D-CITRAMALATE COA-TRANSFERASE"/>
    <property type="match status" value="1"/>
</dbReference>
<dbReference type="AlphaFoldDB" id="A0A6A5SCU6"/>